<dbReference type="Proteomes" id="UP000765509">
    <property type="component" value="Unassembled WGS sequence"/>
</dbReference>
<protein>
    <submittedName>
        <fullName evidence="1">Uncharacterized protein</fullName>
    </submittedName>
</protein>
<keyword evidence="2" id="KW-1185">Reference proteome</keyword>
<gene>
    <name evidence="1" type="ORF">O181_074619</name>
</gene>
<name>A0A9Q3F9E5_9BASI</name>
<comment type="caution">
    <text evidence="1">The sequence shown here is derived from an EMBL/GenBank/DDBJ whole genome shotgun (WGS) entry which is preliminary data.</text>
</comment>
<reference evidence="1" key="1">
    <citation type="submission" date="2021-03" db="EMBL/GenBank/DDBJ databases">
        <title>Draft genome sequence of rust myrtle Austropuccinia psidii MF-1, a brazilian biotype.</title>
        <authorList>
            <person name="Quecine M.C."/>
            <person name="Pachon D.M.R."/>
            <person name="Bonatelli M.L."/>
            <person name="Correr F.H."/>
            <person name="Franceschini L.M."/>
            <person name="Leite T.F."/>
            <person name="Margarido G.R.A."/>
            <person name="Almeida C.A."/>
            <person name="Ferrarezi J.A."/>
            <person name="Labate C.A."/>
        </authorList>
    </citation>
    <scope>NUCLEOTIDE SEQUENCE</scope>
    <source>
        <strain evidence="1">MF-1</strain>
    </source>
</reference>
<accession>A0A9Q3F9E5</accession>
<dbReference type="AlphaFoldDB" id="A0A9Q3F9E5"/>
<evidence type="ECO:0000313" key="2">
    <source>
        <dbReference type="Proteomes" id="UP000765509"/>
    </source>
</evidence>
<organism evidence="1 2">
    <name type="scientific">Austropuccinia psidii MF-1</name>
    <dbReference type="NCBI Taxonomy" id="1389203"/>
    <lineage>
        <taxon>Eukaryota</taxon>
        <taxon>Fungi</taxon>
        <taxon>Dikarya</taxon>
        <taxon>Basidiomycota</taxon>
        <taxon>Pucciniomycotina</taxon>
        <taxon>Pucciniomycetes</taxon>
        <taxon>Pucciniales</taxon>
        <taxon>Sphaerophragmiaceae</taxon>
        <taxon>Austropuccinia</taxon>
    </lineage>
</organism>
<dbReference type="EMBL" id="AVOT02039798">
    <property type="protein sequence ID" value="MBW0534904.1"/>
    <property type="molecule type" value="Genomic_DNA"/>
</dbReference>
<proteinExistence type="predicted"/>
<evidence type="ECO:0000313" key="1">
    <source>
        <dbReference type="EMBL" id="MBW0534904.1"/>
    </source>
</evidence>
<sequence length="173" mass="19651">MLKEWVWVYITLCRQPPQDSSKIQRSFIFGSVNDHPEPASNVWGWFDPTIVKFLMTPSPRLWAWLQKGFVEKLLKPNNNGRGSVSNNPPKPAVKHQPLKCYDISGGPWLHQSRKTLRHNEWFLSTIGEPGGFPMEIRKEFLIACHMGDLNTSQSEQVVHIQGLPAKGGTIGCF</sequence>